<dbReference type="Gene3D" id="3.30.830.10">
    <property type="entry name" value="Metalloenzyme, LuxS/M16 peptidase-like"/>
    <property type="match status" value="2"/>
</dbReference>
<accession>A0AA35G9F5</accession>
<dbReference type="PANTHER" id="PTHR11851:SF186">
    <property type="entry name" value="INACTIVE METALLOPROTEASE YMFF-RELATED"/>
    <property type="match status" value="1"/>
</dbReference>
<organism evidence="2 3">
    <name type="scientific">Caldinitratiruptor microaerophilus</name>
    <dbReference type="NCBI Taxonomy" id="671077"/>
    <lineage>
        <taxon>Bacteria</taxon>
        <taxon>Bacillati</taxon>
        <taxon>Bacillota</taxon>
        <taxon>Clostridia</taxon>
        <taxon>Eubacteriales</taxon>
        <taxon>Symbiobacteriaceae</taxon>
        <taxon>Caldinitratiruptor</taxon>
    </lineage>
</organism>
<feature type="domain" description="Peptidase M16 C-terminal" evidence="1">
    <location>
        <begin position="185"/>
        <end position="361"/>
    </location>
</feature>
<dbReference type="InterPro" id="IPR007863">
    <property type="entry name" value="Peptidase_M16_C"/>
</dbReference>
<dbReference type="InterPro" id="IPR050361">
    <property type="entry name" value="MPP/UQCRC_Complex"/>
</dbReference>
<gene>
    <name evidence="2" type="ORF">caldi_31360</name>
</gene>
<sequence length="427" mass="46854">MPSFVRFPLAEGVNLYVYPTDKFKTVLLSVYLHLPLAKETVTASALLPMVMTRGTAPHPTTPELVRHLEGLYGATLAYDVGRRGEIQSLVFRLELPAETYLPGEKSLLERGVATLAEVLLMPATEGLGAAFKSEFVEQEKKNLREMIEGLINDKRRYALNRCREIMCEGEPYALYHLGRTEDLADITPASLLAHWRRVLTSAPVDVLVVGEVDPDGVAELIGRHLAIPAGGTREMPTTVVRAEVDGVRRVREEQKVNQGVLVVGMRTGVTARDPDFFPMVVANGVLGAFPHSKLFLNVREKNSLAYYAYSSIEAFKGVGFLYAGIEFANYDKALEIALAQLEDLKQGKITETELEATRKALISDALGVQDSPGRLVEEYVSGLVAGRTLTTEERVAAYQAVTLDQVVAAAQKLQVDTIYFLTKEGGA</sequence>
<reference evidence="2" key="1">
    <citation type="submission" date="2022-03" db="EMBL/GenBank/DDBJ databases">
        <title>Complete genome sequence of Caldinitratiruptor microaerophilus.</title>
        <authorList>
            <person name="Mukaiyama R."/>
            <person name="Nishiyama T."/>
            <person name="Ueda K."/>
        </authorList>
    </citation>
    <scope>NUCLEOTIDE SEQUENCE</scope>
    <source>
        <strain evidence="2">JCM 16183</strain>
    </source>
</reference>
<dbReference type="GO" id="GO:0046872">
    <property type="term" value="F:metal ion binding"/>
    <property type="evidence" value="ECO:0007669"/>
    <property type="project" value="InterPro"/>
</dbReference>
<dbReference type="SUPFAM" id="SSF63411">
    <property type="entry name" value="LuxS/MPP-like metallohydrolase"/>
    <property type="match status" value="2"/>
</dbReference>
<dbReference type="PANTHER" id="PTHR11851">
    <property type="entry name" value="METALLOPROTEASE"/>
    <property type="match status" value="1"/>
</dbReference>
<dbReference type="KEGG" id="cmic:caldi_31360"/>
<evidence type="ECO:0000313" key="3">
    <source>
        <dbReference type="Proteomes" id="UP001163687"/>
    </source>
</evidence>
<name>A0AA35G9F5_9FIRM</name>
<dbReference type="RefSeq" id="WP_264842655.1">
    <property type="nucleotide sequence ID" value="NZ_AP025628.1"/>
</dbReference>
<proteinExistence type="predicted"/>
<dbReference type="Pfam" id="PF05193">
    <property type="entry name" value="Peptidase_M16_C"/>
    <property type="match status" value="1"/>
</dbReference>
<keyword evidence="3" id="KW-1185">Reference proteome</keyword>
<dbReference type="Proteomes" id="UP001163687">
    <property type="component" value="Chromosome"/>
</dbReference>
<protein>
    <submittedName>
        <fullName evidence="2">Peptidase M16</fullName>
    </submittedName>
</protein>
<dbReference type="InterPro" id="IPR011249">
    <property type="entry name" value="Metalloenz_LuxS/M16"/>
</dbReference>
<dbReference type="AlphaFoldDB" id="A0AA35G9F5"/>
<dbReference type="EMBL" id="AP025628">
    <property type="protein sequence ID" value="BDG62046.1"/>
    <property type="molecule type" value="Genomic_DNA"/>
</dbReference>
<evidence type="ECO:0000259" key="1">
    <source>
        <dbReference type="Pfam" id="PF05193"/>
    </source>
</evidence>
<evidence type="ECO:0000313" key="2">
    <source>
        <dbReference type="EMBL" id="BDG62046.1"/>
    </source>
</evidence>
<dbReference type="NCBIfam" id="NF047422">
    <property type="entry name" value="YfmF_fam"/>
    <property type="match status" value="1"/>
</dbReference>